<evidence type="ECO:0000256" key="7">
    <source>
        <dbReference type="ARBA" id="ARBA00023034"/>
    </source>
</evidence>
<evidence type="ECO:0000256" key="9">
    <source>
        <dbReference type="SAM" id="MobiDB-lite"/>
    </source>
</evidence>
<dbReference type="OrthoDB" id="406152at2759"/>
<keyword evidence="8" id="KW-0472">Membrane</keyword>
<dbReference type="Gene3D" id="3.20.20.80">
    <property type="entry name" value="Glycosidases"/>
    <property type="match status" value="1"/>
</dbReference>
<evidence type="ECO:0000313" key="13">
    <source>
        <dbReference type="Proteomes" id="UP000014760"/>
    </source>
</evidence>
<sequence length="378" mass="43452">MQAALSLSTQHVEHQANRSKADVNEDAHVFYYPWYGAPSFDGQYYHWNHPLLPHWDARQAAKWPKGKHVPPDDLGASFYPALGPYSSADPAVIEQHMRQIQSAGIGTLAVSWYPPEMADDNGKPNMPDSLIPILLDIAHQYQLKICIHIEPYIGRTHLTVKENLGYIHHKYASHPAYYKRLHHGRQLPLFYVYDSYQTSASDWATLLKVDSDISIRNTELDAIFIGLIVEARHKMELLVHSGFDGYYTYFASTGFSYGSNPNNWHSLMQYAQSRNAIFIPSVGPGYDDERVRPWNSQNTKPRGPDGHYYEHMFKTAVAVRPPIVSITSFNEWGEGSQIEEAVPKTVKNYKYHDYRPHQADFYLALTHKWLIKFRDKSN</sequence>
<keyword evidence="4" id="KW-0378">Hydrolase</keyword>
<protein>
    <submittedName>
        <fullName evidence="10 12">Uncharacterized protein</fullName>
    </submittedName>
</protein>
<dbReference type="EMBL" id="AMQN01000696">
    <property type="status" value="NOT_ANNOTATED_CDS"/>
    <property type="molecule type" value="Genomic_DNA"/>
</dbReference>
<dbReference type="InterPro" id="IPR026071">
    <property type="entry name" value="Glyco_Hydrolase_99"/>
</dbReference>
<comment type="subcellular location">
    <subcellularLocation>
        <location evidence="1">Golgi apparatus membrane</location>
        <topology evidence="1">Single-pass type II membrane protein</topology>
    </subcellularLocation>
</comment>
<comment type="similarity">
    <text evidence="2">Belongs to the glycosyl hydrolase 99 family.</text>
</comment>
<keyword evidence="13" id="KW-1185">Reference proteome</keyword>
<evidence type="ECO:0000256" key="5">
    <source>
        <dbReference type="ARBA" id="ARBA00022968"/>
    </source>
</evidence>
<proteinExistence type="inferred from homology"/>
<evidence type="ECO:0000256" key="1">
    <source>
        <dbReference type="ARBA" id="ARBA00004323"/>
    </source>
</evidence>
<evidence type="ECO:0000256" key="3">
    <source>
        <dbReference type="ARBA" id="ARBA00022692"/>
    </source>
</evidence>
<keyword evidence="6" id="KW-1133">Transmembrane helix</keyword>
<dbReference type="EMBL" id="AMQN01020048">
    <property type="status" value="NOT_ANNOTATED_CDS"/>
    <property type="molecule type" value="Genomic_DNA"/>
</dbReference>
<feature type="compositionally biased region" description="Polar residues" evidence="9">
    <location>
        <begin position="1"/>
        <end position="10"/>
    </location>
</feature>
<keyword evidence="3" id="KW-0812">Transmembrane</keyword>
<dbReference type="EnsemblMetazoa" id="CapteT134174">
    <property type="protein sequence ID" value="CapteP134174"/>
    <property type="gene ID" value="CapteG134174"/>
</dbReference>
<dbReference type="CDD" id="cd11574">
    <property type="entry name" value="GH99"/>
    <property type="match status" value="1"/>
</dbReference>
<evidence type="ECO:0000313" key="11">
    <source>
        <dbReference type="EMBL" id="ELU14597.1"/>
    </source>
</evidence>
<keyword evidence="5" id="KW-0735">Signal-anchor</keyword>
<reference evidence="13" key="1">
    <citation type="submission" date="2012-12" db="EMBL/GenBank/DDBJ databases">
        <authorList>
            <person name="Hellsten U."/>
            <person name="Grimwood J."/>
            <person name="Chapman J.A."/>
            <person name="Shapiro H."/>
            <person name="Aerts A."/>
            <person name="Otillar R.P."/>
            <person name="Terry A.Y."/>
            <person name="Boore J.L."/>
            <person name="Simakov O."/>
            <person name="Marletaz F."/>
            <person name="Cho S.-J."/>
            <person name="Edsinger-Gonzales E."/>
            <person name="Havlak P."/>
            <person name="Kuo D.-H."/>
            <person name="Larsson T."/>
            <person name="Lv J."/>
            <person name="Arendt D."/>
            <person name="Savage R."/>
            <person name="Osoegawa K."/>
            <person name="de Jong P."/>
            <person name="Lindberg D.R."/>
            <person name="Seaver E.C."/>
            <person name="Weisblat D.A."/>
            <person name="Putnam N.H."/>
            <person name="Grigoriev I.V."/>
            <person name="Rokhsar D.S."/>
        </authorList>
    </citation>
    <scope>NUCLEOTIDE SEQUENCE</scope>
    <source>
        <strain evidence="13">I ESC-2004</strain>
    </source>
</reference>
<evidence type="ECO:0000256" key="6">
    <source>
        <dbReference type="ARBA" id="ARBA00022989"/>
    </source>
</evidence>
<dbReference type="HOGENOM" id="CLU_042710_1_1_1"/>
<dbReference type="Pfam" id="PF16317">
    <property type="entry name" value="Glyco_hydro_99"/>
    <property type="match status" value="1"/>
</dbReference>
<dbReference type="GO" id="GO:0000139">
    <property type="term" value="C:Golgi membrane"/>
    <property type="evidence" value="ECO:0007669"/>
    <property type="project" value="UniProtKB-SubCell"/>
</dbReference>
<name>R7UZ81_CAPTE</name>
<feature type="compositionally biased region" description="Basic and acidic residues" evidence="9">
    <location>
        <begin position="11"/>
        <end position="20"/>
    </location>
</feature>
<evidence type="ECO:0000313" key="10">
    <source>
        <dbReference type="EMBL" id="ELU11572.1"/>
    </source>
</evidence>
<evidence type="ECO:0000256" key="4">
    <source>
        <dbReference type="ARBA" id="ARBA00022801"/>
    </source>
</evidence>
<feature type="region of interest" description="Disordered" evidence="9">
    <location>
        <begin position="1"/>
        <end position="20"/>
    </location>
</feature>
<dbReference type="AlphaFoldDB" id="R7UZ81"/>
<dbReference type="OMA" id="PQLPHWD"/>
<evidence type="ECO:0000313" key="12">
    <source>
        <dbReference type="EnsemblMetazoa" id="CapteP134174"/>
    </source>
</evidence>
<dbReference type="EnsemblMetazoa" id="CapteT89040">
    <property type="protein sequence ID" value="CapteP89040"/>
    <property type="gene ID" value="CapteG89040"/>
</dbReference>
<evidence type="ECO:0000256" key="2">
    <source>
        <dbReference type="ARBA" id="ARBA00009559"/>
    </source>
</evidence>
<dbReference type="STRING" id="283909.R7UZ81"/>
<accession>R7UZ81</accession>
<reference evidence="10 13" key="2">
    <citation type="journal article" date="2013" name="Nature">
        <title>Insights into bilaterian evolution from three spiralian genomes.</title>
        <authorList>
            <person name="Simakov O."/>
            <person name="Marletaz F."/>
            <person name="Cho S.J."/>
            <person name="Edsinger-Gonzales E."/>
            <person name="Havlak P."/>
            <person name="Hellsten U."/>
            <person name="Kuo D.H."/>
            <person name="Larsson T."/>
            <person name="Lv J."/>
            <person name="Arendt D."/>
            <person name="Savage R."/>
            <person name="Osoegawa K."/>
            <person name="de Jong P."/>
            <person name="Grimwood J."/>
            <person name="Chapman J.A."/>
            <person name="Shapiro H."/>
            <person name="Aerts A."/>
            <person name="Otillar R.P."/>
            <person name="Terry A.Y."/>
            <person name="Boore J.L."/>
            <person name="Grigoriev I.V."/>
            <person name="Lindberg D.R."/>
            <person name="Seaver E.C."/>
            <person name="Weisblat D.A."/>
            <person name="Putnam N.H."/>
            <person name="Rokhsar D.S."/>
        </authorList>
    </citation>
    <scope>NUCLEOTIDE SEQUENCE</scope>
    <source>
        <strain evidence="10 13">I ESC-2004</strain>
    </source>
</reference>
<keyword evidence="7" id="KW-0333">Golgi apparatus</keyword>
<dbReference type="FunFam" id="3.20.20.80:FF:000019">
    <property type="entry name" value="glycoprotein endo-alpha-1,2-mannosidase"/>
    <property type="match status" value="1"/>
</dbReference>
<dbReference type="PANTHER" id="PTHR13572:SF4">
    <property type="entry name" value="RE57134P"/>
    <property type="match status" value="1"/>
</dbReference>
<reference evidence="12" key="3">
    <citation type="submission" date="2015-06" db="UniProtKB">
        <authorList>
            <consortium name="EnsemblMetazoa"/>
        </authorList>
    </citation>
    <scope>IDENTIFICATION</scope>
</reference>
<evidence type="ECO:0000256" key="8">
    <source>
        <dbReference type="ARBA" id="ARBA00023136"/>
    </source>
</evidence>
<gene>
    <name evidence="11" type="ORF">CAPTEDRAFT_134174</name>
    <name evidence="10" type="ORF">CAPTEDRAFT_89040</name>
</gene>
<organism evidence="10">
    <name type="scientific">Capitella teleta</name>
    <name type="common">Polychaete worm</name>
    <dbReference type="NCBI Taxonomy" id="283909"/>
    <lineage>
        <taxon>Eukaryota</taxon>
        <taxon>Metazoa</taxon>
        <taxon>Spiralia</taxon>
        <taxon>Lophotrochozoa</taxon>
        <taxon>Annelida</taxon>
        <taxon>Polychaeta</taxon>
        <taxon>Sedentaria</taxon>
        <taxon>Scolecida</taxon>
        <taxon>Capitellidae</taxon>
        <taxon>Capitella</taxon>
    </lineage>
</organism>
<dbReference type="EMBL" id="KB294417">
    <property type="protein sequence ID" value="ELU14597.1"/>
    <property type="molecule type" value="Genomic_DNA"/>
</dbReference>
<dbReference type="FunCoup" id="R7UZ81">
    <property type="interactions" value="244"/>
</dbReference>
<dbReference type="Proteomes" id="UP000014760">
    <property type="component" value="Unassembled WGS sequence"/>
</dbReference>
<dbReference type="EMBL" id="KB296616">
    <property type="protein sequence ID" value="ELU11572.1"/>
    <property type="molecule type" value="Genomic_DNA"/>
</dbReference>
<dbReference type="PANTHER" id="PTHR13572">
    <property type="entry name" value="ENDO-ALPHA-1,2-MANNOSIDASE"/>
    <property type="match status" value="1"/>
</dbReference>
<dbReference type="GO" id="GO:0004559">
    <property type="term" value="F:alpha-mannosidase activity"/>
    <property type="evidence" value="ECO:0007669"/>
    <property type="project" value="TreeGrafter"/>
</dbReference>